<keyword evidence="3" id="KW-1185">Reference proteome</keyword>
<proteinExistence type="predicted"/>
<dbReference type="EMBL" id="CP060131">
    <property type="protein sequence ID" value="QNG54130.1"/>
    <property type="molecule type" value="Genomic_DNA"/>
</dbReference>
<feature type="transmembrane region" description="Helical" evidence="1">
    <location>
        <begin position="16"/>
        <end position="38"/>
    </location>
</feature>
<accession>A0A7G7MMW9</accession>
<evidence type="ECO:0000313" key="3">
    <source>
        <dbReference type="Proteomes" id="UP000515728"/>
    </source>
</evidence>
<dbReference type="KEGG" id="ppel:H6H00_09635"/>
<keyword evidence="1" id="KW-1133">Transmembrane helix</keyword>
<keyword evidence="1" id="KW-0472">Membrane</keyword>
<evidence type="ECO:0000256" key="1">
    <source>
        <dbReference type="SAM" id="Phobius"/>
    </source>
</evidence>
<sequence length="126" mass="13227">MEQPLRRPTAPLRRTLVWAQLILAVGVVLAAVGVGHLVQSRVDARAAATTEWQEVVTPSAGPSVTGGGAAGDGSLAALGTLLVGWTLVACVGTVGRRRLDESESDRWAADWARVEPVWSGRVTEGF</sequence>
<dbReference type="Proteomes" id="UP000515728">
    <property type="component" value="Chromosome"/>
</dbReference>
<gene>
    <name evidence="2" type="ORF">H6H00_09635</name>
</gene>
<dbReference type="AlphaFoldDB" id="A0A7G7MMW9"/>
<dbReference type="RefSeq" id="WP_185720954.1">
    <property type="nucleotide sequence ID" value="NZ_BAAAWI010000001.1"/>
</dbReference>
<name>A0A7G7MMW9_9PSEU</name>
<reference evidence="2 3" key="1">
    <citation type="submission" date="2020-08" db="EMBL/GenBank/DDBJ databases">
        <authorList>
            <person name="Mo P."/>
        </authorList>
    </citation>
    <scope>NUCLEOTIDE SEQUENCE [LARGE SCALE GENOMIC DNA]</scope>
    <source>
        <strain evidence="2 3">CGMCC 4.1532</strain>
    </source>
</reference>
<evidence type="ECO:0000313" key="2">
    <source>
        <dbReference type="EMBL" id="QNG54130.1"/>
    </source>
</evidence>
<organism evidence="2 3">
    <name type="scientific">Pseudonocardia petroleophila</name>
    <dbReference type="NCBI Taxonomy" id="37331"/>
    <lineage>
        <taxon>Bacteria</taxon>
        <taxon>Bacillati</taxon>
        <taxon>Actinomycetota</taxon>
        <taxon>Actinomycetes</taxon>
        <taxon>Pseudonocardiales</taxon>
        <taxon>Pseudonocardiaceae</taxon>
        <taxon>Pseudonocardia</taxon>
    </lineage>
</organism>
<protein>
    <submittedName>
        <fullName evidence="2">Uncharacterized protein</fullName>
    </submittedName>
</protein>
<keyword evidence="1" id="KW-0812">Transmembrane</keyword>
<feature type="transmembrane region" description="Helical" evidence="1">
    <location>
        <begin position="75"/>
        <end position="94"/>
    </location>
</feature>